<dbReference type="InterPro" id="IPR037010">
    <property type="entry name" value="VitB12-dep_Met_synth_activ_sf"/>
</dbReference>
<dbReference type="SUPFAM" id="SSF56507">
    <property type="entry name" value="Methionine synthase activation domain-like"/>
    <property type="match status" value="1"/>
</dbReference>
<sequence>MEAVILASIPFTLSRSELATRLAIPEESPRWRRVSALARQAESVGNLGGAYLPVTIDDTGDGFVTAAGIRIDSRILQEQTAQPQLIFPFLATCGRSLEDWAQSFTGITDRYVAELMTEIACQQALEKLLEEVDTRYCLTNASMVNPGSLEDWPLAGQTQIFELLHQAAFEVGVTLSRDLLMSPLKSMSGIRFSGKTLHRNCSHCPRKECIGRHDPYENPVNRK</sequence>
<evidence type="ECO:0000313" key="1">
    <source>
        <dbReference type="EMBL" id="MEN1759587.1"/>
    </source>
</evidence>
<comment type="caution">
    <text evidence="1">The sequence shown here is derived from an EMBL/GenBank/DDBJ whole genome shotgun (WGS) entry which is preliminary data.</text>
</comment>
<organism evidence="1 2">
    <name type="scientific">Anoxynatronum sibiricum</name>
    <dbReference type="NCBI Taxonomy" id="210623"/>
    <lineage>
        <taxon>Bacteria</taxon>
        <taxon>Bacillati</taxon>
        <taxon>Bacillota</taxon>
        <taxon>Clostridia</taxon>
        <taxon>Eubacteriales</taxon>
        <taxon>Clostridiaceae</taxon>
        <taxon>Anoxynatronum</taxon>
    </lineage>
</organism>
<accession>A0ABU9VR38</accession>
<keyword evidence="2" id="KW-1185">Reference proteome</keyword>
<dbReference type="EMBL" id="JBCITM010000003">
    <property type="protein sequence ID" value="MEN1759587.1"/>
    <property type="molecule type" value="Genomic_DNA"/>
</dbReference>
<dbReference type="RefSeq" id="WP_343184953.1">
    <property type="nucleotide sequence ID" value="NZ_JBCITM010000003.1"/>
</dbReference>
<protein>
    <submittedName>
        <fullName evidence="1">Uncharacterized protein</fullName>
    </submittedName>
</protein>
<dbReference type="Gene3D" id="3.40.109.40">
    <property type="match status" value="1"/>
</dbReference>
<name>A0ABU9VR38_9CLOT</name>
<proteinExistence type="predicted"/>
<reference evidence="1 2" key="1">
    <citation type="submission" date="2024-04" db="EMBL/GenBank/DDBJ databases">
        <title>Genome sequencing and metabolic network reconstruction of aminoacids and betaine degradation by Anoxynatronum sibiricum.</title>
        <authorList>
            <person name="Detkova E.N."/>
            <person name="Boltjanskaja Y.V."/>
            <person name="Mardanov A.V."/>
            <person name="Kevbrin V."/>
        </authorList>
    </citation>
    <scope>NUCLEOTIDE SEQUENCE [LARGE SCALE GENOMIC DNA]</scope>
    <source>
        <strain evidence="1 2">Z-7981</strain>
    </source>
</reference>
<dbReference type="Proteomes" id="UP001407405">
    <property type="component" value="Unassembled WGS sequence"/>
</dbReference>
<gene>
    <name evidence="1" type="ORF">AAIG11_03785</name>
</gene>
<evidence type="ECO:0000313" key="2">
    <source>
        <dbReference type="Proteomes" id="UP001407405"/>
    </source>
</evidence>